<protein>
    <submittedName>
        <fullName evidence="6">DNA-binding transcriptional regulator, LysR family</fullName>
    </submittedName>
</protein>
<reference evidence="6 7" key="1">
    <citation type="submission" date="2017-06" db="EMBL/GenBank/DDBJ databases">
        <authorList>
            <person name="Kim H.J."/>
            <person name="Triplett B.A."/>
        </authorList>
    </citation>
    <scope>NUCLEOTIDE SEQUENCE [LARGE SCALE GENOMIC DNA]</scope>
    <source>
        <strain evidence="6 7">B29T1</strain>
    </source>
</reference>
<dbReference type="InterPro" id="IPR050176">
    <property type="entry name" value="LTTR"/>
</dbReference>
<dbReference type="AlphaFoldDB" id="A0A212QZL7"/>
<evidence type="ECO:0000256" key="4">
    <source>
        <dbReference type="ARBA" id="ARBA00023163"/>
    </source>
</evidence>
<dbReference type="GO" id="GO:0003700">
    <property type="term" value="F:DNA-binding transcription factor activity"/>
    <property type="evidence" value="ECO:0007669"/>
    <property type="project" value="InterPro"/>
</dbReference>
<keyword evidence="7" id="KW-1185">Reference proteome</keyword>
<dbReference type="Pfam" id="PF03466">
    <property type="entry name" value="LysR_substrate"/>
    <property type="match status" value="1"/>
</dbReference>
<dbReference type="PROSITE" id="PS50931">
    <property type="entry name" value="HTH_LYSR"/>
    <property type="match status" value="1"/>
</dbReference>
<proteinExistence type="inferred from homology"/>
<accession>A0A212QZL7</accession>
<dbReference type="EMBL" id="FYEH01000004">
    <property type="protein sequence ID" value="SNB65040.1"/>
    <property type="molecule type" value="Genomic_DNA"/>
</dbReference>
<dbReference type="PANTHER" id="PTHR30579:SF7">
    <property type="entry name" value="HTH-TYPE TRANSCRIPTIONAL REGULATOR LRHA-RELATED"/>
    <property type="match status" value="1"/>
</dbReference>
<dbReference type="InterPro" id="IPR000847">
    <property type="entry name" value="LysR_HTH_N"/>
</dbReference>
<dbReference type="Gene3D" id="3.40.190.10">
    <property type="entry name" value="Periplasmic binding protein-like II"/>
    <property type="match status" value="2"/>
</dbReference>
<dbReference type="InterPro" id="IPR036390">
    <property type="entry name" value="WH_DNA-bd_sf"/>
</dbReference>
<evidence type="ECO:0000259" key="5">
    <source>
        <dbReference type="PROSITE" id="PS50931"/>
    </source>
</evidence>
<dbReference type="Proteomes" id="UP000197065">
    <property type="component" value="Unassembled WGS sequence"/>
</dbReference>
<evidence type="ECO:0000256" key="2">
    <source>
        <dbReference type="ARBA" id="ARBA00023015"/>
    </source>
</evidence>
<dbReference type="Pfam" id="PF00126">
    <property type="entry name" value="HTH_1"/>
    <property type="match status" value="1"/>
</dbReference>
<evidence type="ECO:0000256" key="1">
    <source>
        <dbReference type="ARBA" id="ARBA00009437"/>
    </source>
</evidence>
<dbReference type="RefSeq" id="WP_088560763.1">
    <property type="nucleotide sequence ID" value="NZ_FYEH01000004.1"/>
</dbReference>
<evidence type="ECO:0000313" key="7">
    <source>
        <dbReference type="Proteomes" id="UP000197065"/>
    </source>
</evidence>
<dbReference type="Gene3D" id="1.10.10.10">
    <property type="entry name" value="Winged helix-like DNA-binding domain superfamily/Winged helix DNA-binding domain"/>
    <property type="match status" value="1"/>
</dbReference>
<sequence>MAERTLDPDLLRSFVAIAETGSFTDAAARVLRTQSAVSMQMKRLEETLGRAFFVKVGRNVELSLDGEMLLPQARRLLQAHADLVALFDADRLGGSVKIGAPDDYVTTFLPGILTRFAQTHPMVEVEMICESSDRLVTLFDKGDIDLALTTTHSIVPTAREVHRESVVWVAMPGHSPATARPLPLALFHRGCCFRAAALAALAEASITARIAYTSISLAGVVAAIETGSAIGVMMRSTVPSRLRILTEADGLPRLPEFGIALLKHERRGPAVEAMERHIAASFGPHLLRLAS</sequence>
<keyword evidence="2" id="KW-0805">Transcription regulation</keyword>
<dbReference type="PANTHER" id="PTHR30579">
    <property type="entry name" value="TRANSCRIPTIONAL REGULATOR"/>
    <property type="match status" value="1"/>
</dbReference>
<keyword evidence="4" id="KW-0804">Transcription</keyword>
<comment type="similarity">
    <text evidence="1">Belongs to the LysR transcriptional regulatory family.</text>
</comment>
<dbReference type="GO" id="GO:0003677">
    <property type="term" value="F:DNA binding"/>
    <property type="evidence" value="ECO:0007669"/>
    <property type="project" value="UniProtKB-KW"/>
</dbReference>
<evidence type="ECO:0000256" key="3">
    <source>
        <dbReference type="ARBA" id="ARBA00023125"/>
    </source>
</evidence>
<dbReference type="InterPro" id="IPR005119">
    <property type="entry name" value="LysR_subst-bd"/>
</dbReference>
<dbReference type="SUPFAM" id="SSF53850">
    <property type="entry name" value="Periplasmic binding protein-like II"/>
    <property type="match status" value="1"/>
</dbReference>
<evidence type="ECO:0000313" key="6">
    <source>
        <dbReference type="EMBL" id="SNB65040.1"/>
    </source>
</evidence>
<name>A0A212QZL7_9PROT</name>
<dbReference type="InterPro" id="IPR036388">
    <property type="entry name" value="WH-like_DNA-bd_sf"/>
</dbReference>
<dbReference type="SUPFAM" id="SSF46785">
    <property type="entry name" value="Winged helix' DNA-binding domain"/>
    <property type="match status" value="1"/>
</dbReference>
<keyword evidence="3 6" id="KW-0238">DNA-binding</keyword>
<gene>
    <name evidence="6" type="ORF">SAMN07250955_104185</name>
</gene>
<organism evidence="6 7">
    <name type="scientific">Arboricoccus pini</name>
    <dbReference type="NCBI Taxonomy" id="1963835"/>
    <lineage>
        <taxon>Bacteria</taxon>
        <taxon>Pseudomonadati</taxon>
        <taxon>Pseudomonadota</taxon>
        <taxon>Alphaproteobacteria</taxon>
        <taxon>Geminicoccales</taxon>
        <taxon>Geminicoccaceae</taxon>
        <taxon>Arboricoccus</taxon>
    </lineage>
</organism>
<dbReference type="OrthoDB" id="9789529at2"/>
<feature type="domain" description="HTH lysR-type" evidence="5">
    <location>
        <begin position="6"/>
        <end position="63"/>
    </location>
</feature>